<comment type="caution">
    <text evidence="1">The sequence shown here is derived from an EMBL/GenBank/DDBJ whole genome shotgun (WGS) entry which is preliminary data.</text>
</comment>
<name>A0A4R1XGT0_ACICA</name>
<gene>
    <name evidence="1" type="ORF">EC844_12577</name>
</gene>
<organism evidence="1 2">
    <name type="scientific">Acinetobacter calcoaceticus</name>
    <dbReference type="NCBI Taxonomy" id="471"/>
    <lineage>
        <taxon>Bacteria</taxon>
        <taxon>Pseudomonadati</taxon>
        <taxon>Pseudomonadota</taxon>
        <taxon>Gammaproteobacteria</taxon>
        <taxon>Moraxellales</taxon>
        <taxon>Moraxellaceae</taxon>
        <taxon>Acinetobacter</taxon>
        <taxon>Acinetobacter calcoaceticus/baumannii complex</taxon>
    </lineage>
</organism>
<evidence type="ECO:0000313" key="1">
    <source>
        <dbReference type="EMBL" id="TCM62349.1"/>
    </source>
</evidence>
<dbReference type="Proteomes" id="UP000294963">
    <property type="component" value="Unassembled WGS sequence"/>
</dbReference>
<reference evidence="1 2" key="1">
    <citation type="submission" date="2019-03" db="EMBL/GenBank/DDBJ databases">
        <title>Genomic analyses of the natural microbiome of Caenorhabditis elegans.</title>
        <authorList>
            <person name="Samuel B."/>
        </authorList>
    </citation>
    <scope>NUCLEOTIDE SEQUENCE [LARGE SCALE GENOMIC DNA]</scope>
    <source>
        <strain evidence="1 2">JUb89</strain>
    </source>
</reference>
<evidence type="ECO:0000313" key="2">
    <source>
        <dbReference type="Proteomes" id="UP000294963"/>
    </source>
</evidence>
<dbReference type="AlphaFoldDB" id="A0A4R1XGT0"/>
<keyword evidence="2" id="KW-1185">Reference proteome</keyword>
<sequence length="142" mass="15514">MTVRFLVKSDDRDQKESAMLGLLTAFAVADRNNLKSIAIVVPAMCGFDSTLNKVVGRLKIKGISVSGLINQDNVDFNGTKVIATQPSKISSLGHVDVLVVCASTLDDLETIDGLEQIGNIVYVPWLASEQIWWADKWNPILI</sequence>
<protein>
    <submittedName>
        <fullName evidence="1">Uncharacterized protein</fullName>
    </submittedName>
</protein>
<dbReference type="EMBL" id="SLVJ01000025">
    <property type="protein sequence ID" value="TCM62349.1"/>
    <property type="molecule type" value="Genomic_DNA"/>
</dbReference>
<accession>A0A4R1XGT0</accession>
<proteinExistence type="predicted"/>